<dbReference type="InterPro" id="IPR001647">
    <property type="entry name" value="HTH_TetR"/>
</dbReference>
<dbReference type="EMBL" id="CP038266">
    <property type="protein sequence ID" value="QBR89044.1"/>
    <property type="molecule type" value="Genomic_DNA"/>
</dbReference>
<dbReference type="InterPro" id="IPR050109">
    <property type="entry name" value="HTH-type_TetR-like_transc_reg"/>
</dbReference>
<protein>
    <submittedName>
        <fullName evidence="6">TetR family transcriptional regulator</fullName>
    </submittedName>
</protein>
<dbReference type="Proteomes" id="UP000295748">
    <property type="component" value="Chromosome"/>
</dbReference>
<gene>
    <name evidence="6" type="ORF">E4K62_10305</name>
</gene>
<keyword evidence="2 4" id="KW-0238">DNA-binding</keyword>
<feature type="DNA-binding region" description="H-T-H motif" evidence="4">
    <location>
        <begin position="35"/>
        <end position="54"/>
    </location>
</feature>
<keyword evidence="7" id="KW-1185">Reference proteome</keyword>
<evidence type="ECO:0000259" key="5">
    <source>
        <dbReference type="PROSITE" id="PS50977"/>
    </source>
</evidence>
<dbReference type="PANTHER" id="PTHR30055">
    <property type="entry name" value="HTH-TYPE TRANSCRIPTIONAL REGULATOR RUTR"/>
    <property type="match status" value="1"/>
</dbReference>
<keyword evidence="3" id="KW-0804">Transcription</keyword>
<evidence type="ECO:0000256" key="1">
    <source>
        <dbReference type="ARBA" id="ARBA00023015"/>
    </source>
</evidence>
<evidence type="ECO:0000313" key="7">
    <source>
        <dbReference type="Proteomes" id="UP000295748"/>
    </source>
</evidence>
<dbReference type="Pfam" id="PF00440">
    <property type="entry name" value="TetR_N"/>
    <property type="match status" value="1"/>
</dbReference>
<accession>A0ABX5SW45</accession>
<organism evidence="6 7">
    <name type="scientific">Microbacterium wangchenii</name>
    <dbReference type="NCBI Taxonomy" id="2541726"/>
    <lineage>
        <taxon>Bacteria</taxon>
        <taxon>Bacillati</taxon>
        <taxon>Actinomycetota</taxon>
        <taxon>Actinomycetes</taxon>
        <taxon>Micrococcales</taxon>
        <taxon>Microbacteriaceae</taxon>
        <taxon>Microbacterium</taxon>
    </lineage>
</organism>
<evidence type="ECO:0000256" key="3">
    <source>
        <dbReference type="ARBA" id="ARBA00023163"/>
    </source>
</evidence>
<evidence type="ECO:0000256" key="2">
    <source>
        <dbReference type="ARBA" id="ARBA00023125"/>
    </source>
</evidence>
<reference evidence="6 7" key="1">
    <citation type="submission" date="2019-03" db="EMBL/GenBank/DDBJ databases">
        <authorList>
            <person name="Dong K."/>
        </authorList>
    </citation>
    <scope>NUCLEOTIDE SEQUENCE [LARGE SCALE GENOMIC DNA]</scope>
    <source>
        <strain evidence="7">dk512</strain>
    </source>
</reference>
<dbReference type="Gene3D" id="1.10.357.10">
    <property type="entry name" value="Tetracycline Repressor, domain 2"/>
    <property type="match status" value="1"/>
</dbReference>
<evidence type="ECO:0000256" key="4">
    <source>
        <dbReference type="PROSITE-ProRule" id="PRU00335"/>
    </source>
</evidence>
<name>A0ABX5SW45_9MICO</name>
<feature type="domain" description="HTH tetR-type" evidence="5">
    <location>
        <begin position="12"/>
        <end position="72"/>
    </location>
</feature>
<proteinExistence type="predicted"/>
<sequence length="202" mass="21465">MSSESRTGRPKASSRETLAEAACELFLEQGYHATSVSDITTRAGVSRSSFFNYFASKGDVLWAALDERILALTRRLRDEPAGDADARVRSAVTALADGFRPDSLALAAAQAEAMGIRDELQREAGVRRARIAEAVAERLRREGVDPLQAEVLGAAYGGAVLAAIWRWAARGPGRIELGDVLTAALAVVPRADSLDQADGALA</sequence>
<dbReference type="RefSeq" id="WP_135067136.1">
    <property type="nucleotide sequence ID" value="NZ_CP038266.1"/>
</dbReference>
<dbReference type="SUPFAM" id="SSF46689">
    <property type="entry name" value="Homeodomain-like"/>
    <property type="match status" value="1"/>
</dbReference>
<evidence type="ECO:0000313" key="6">
    <source>
        <dbReference type="EMBL" id="QBR89044.1"/>
    </source>
</evidence>
<dbReference type="PROSITE" id="PS50977">
    <property type="entry name" value="HTH_TETR_2"/>
    <property type="match status" value="1"/>
</dbReference>
<dbReference type="PRINTS" id="PR00455">
    <property type="entry name" value="HTHTETR"/>
</dbReference>
<dbReference type="PANTHER" id="PTHR30055:SF238">
    <property type="entry name" value="MYCOFACTOCIN BIOSYNTHESIS TRANSCRIPTIONAL REGULATOR MFTR-RELATED"/>
    <property type="match status" value="1"/>
</dbReference>
<keyword evidence="1" id="KW-0805">Transcription regulation</keyword>
<dbReference type="InterPro" id="IPR009057">
    <property type="entry name" value="Homeodomain-like_sf"/>
</dbReference>